<comment type="similarity">
    <text evidence="1">Belongs to the BlaI transcriptional regulatory family.</text>
</comment>
<proteinExistence type="inferred from homology"/>
<dbReference type="Gene3D" id="1.10.4040.10">
    <property type="entry name" value="Penicillinase repressor domain"/>
    <property type="match status" value="1"/>
</dbReference>
<dbReference type="Pfam" id="PF03965">
    <property type="entry name" value="Penicillinase_R"/>
    <property type="match status" value="1"/>
</dbReference>
<comment type="caution">
    <text evidence="5">The sequence shown here is derived from an EMBL/GenBank/DDBJ whole genome shotgun (WGS) entry which is preliminary data.</text>
</comment>
<evidence type="ECO:0000256" key="2">
    <source>
        <dbReference type="ARBA" id="ARBA00023015"/>
    </source>
</evidence>
<organism evidence="5 6">
    <name type="scientific">Roseateles depolymerans</name>
    <dbReference type="NCBI Taxonomy" id="76731"/>
    <lineage>
        <taxon>Bacteria</taxon>
        <taxon>Pseudomonadati</taxon>
        <taxon>Pseudomonadota</taxon>
        <taxon>Betaproteobacteria</taxon>
        <taxon>Burkholderiales</taxon>
        <taxon>Sphaerotilaceae</taxon>
        <taxon>Roseateles</taxon>
    </lineage>
</organism>
<accession>A0A2W5DYX5</accession>
<dbReference type="GO" id="GO:0003677">
    <property type="term" value="F:DNA binding"/>
    <property type="evidence" value="ECO:0007669"/>
    <property type="project" value="UniProtKB-KW"/>
</dbReference>
<sequence length="130" mass="14577">MSSTHPAEPPAISDAEARVMQELWQREPQSAEDLAQTLMPAQGWQMSTVKTLLNRLLQKGAISAEREGRRFLYRPCFARDAWQAREGLSLIDRLFGGRLAPLVAQFASERRLSADDLAALKALLKEQDRG</sequence>
<reference evidence="5 6" key="1">
    <citation type="submission" date="2017-08" db="EMBL/GenBank/DDBJ databases">
        <title>Infants hospitalized years apart are colonized by the same room-sourced microbial strains.</title>
        <authorList>
            <person name="Brooks B."/>
            <person name="Olm M.R."/>
            <person name="Firek B.A."/>
            <person name="Baker R."/>
            <person name="Thomas B.C."/>
            <person name="Morowitz M.J."/>
            <person name="Banfield J.F."/>
        </authorList>
    </citation>
    <scope>NUCLEOTIDE SEQUENCE [LARGE SCALE GENOMIC DNA]</scope>
    <source>
        <strain evidence="5">S2_012_000_R2_81</strain>
    </source>
</reference>
<dbReference type="SUPFAM" id="SSF46785">
    <property type="entry name" value="Winged helix' DNA-binding domain"/>
    <property type="match status" value="1"/>
</dbReference>
<dbReference type="InterPro" id="IPR005650">
    <property type="entry name" value="BlaI_family"/>
</dbReference>
<name>A0A2W5DYX5_9BURK</name>
<dbReference type="GO" id="GO:0045892">
    <property type="term" value="P:negative regulation of DNA-templated transcription"/>
    <property type="evidence" value="ECO:0007669"/>
    <property type="project" value="InterPro"/>
</dbReference>
<evidence type="ECO:0000256" key="3">
    <source>
        <dbReference type="ARBA" id="ARBA00023125"/>
    </source>
</evidence>
<evidence type="ECO:0000256" key="1">
    <source>
        <dbReference type="ARBA" id="ARBA00011046"/>
    </source>
</evidence>
<protein>
    <submittedName>
        <fullName evidence="5">BlaI/MecI/CopY family transcriptional regulator</fullName>
    </submittedName>
</protein>
<evidence type="ECO:0000313" key="5">
    <source>
        <dbReference type="EMBL" id="PZP34417.1"/>
    </source>
</evidence>
<keyword evidence="3" id="KW-0238">DNA-binding</keyword>
<dbReference type="InterPro" id="IPR036390">
    <property type="entry name" value="WH_DNA-bd_sf"/>
</dbReference>
<evidence type="ECO:0000313" key="6">
    <source>
        <dbReference type="Proteomes" id="UP000249633"/>
    </source>
</evidence>
<dbReference type="InterPro" id="IPR036388">
    <property type="entry name" value="WH-like_DNA-bd_sf"/>
</dbReference>
<dbReference type="PIRSF" id="PIRSF019455">
    <property type="entry name" value="CopR_AtkY"/>
    <property type="match status" value="1"/>
</dbReference>
<dbReference type="AlphaFoldDB" id="A0A2W5DYX5"/>
<evidence type="ECO:0000256" key="4">
    <source>
        <dbReference type="ARBA" id="ARBA00023163"/>
    </source>
</evidence>
<dbReference type="Proteomes" id="UP000249633">
    <property type="component" value="Unassembled WGS sequence"/>
</dbReference>
<keyword evidence="4" id="KW-0804">Transcription</keyword>
<dbReference type="Gene3D" id="1.10.10.10">
    <property type="entry name" value="Winged helix-like DNA-binding domain superfamily/Winged helix DNA-binding domain"/>
    <property type="match status" value="1"/>
</dbReference>
<gene>
    <name evidence="5" type="ORF">DI603_05530</name>
</gene>
<keyword evidence="2" id="KW-0805">Transcription regulation</keyword>
<dbReference type="EMBL" id="QFOD01000004">
    <property type="protein sequence ID" value="PZP34417.1"/>
    <property type="molecule type" value="Genomic_DNA"/>
</dbReference>